<comment type="similarity">
    <text evidence="1">In the N-terminal section; belongs to the glycosyltransferase 20 family.</text>
</comment>
<comment type="cofactor">
    <cofactor evidence="3">
        <name>a divalent metal cation</name>
        <dbReference type="ChEBI" id="CHEBI:60240"/>
    </cofactor>
</comment>
<proteinExistence type="inferred from homology"/>
<accession>A0A1X2HYM8</accession>
<dbReference type="SUPFAM" id="SSF56784">
    <property type="entry name" value="HAD-like"/>
    <property type="match status" value="1"/>
</dbReference>
<comment type="pathway">
    <text evidence="3">Glycan biosynthesis; trehalose biosynthesis.</text>
</comment>
<keyword evidence="3" id="KW-0378">Hydrolase</keyword>
<dbReference type="GO" id="GO:0004805">
    <property type="term" value="F:trehalose-phosphatase activity"/>
    <property type="evidence" value="ECO:0007669"/>
    <property type="project" value="UniProtKB-EC"/>
</dbReference>
<comment type="caution">
    <text evidence="4">The sequence shown here is derived from an EMBL/GenBank/DDBJ whole genome shotgun (WGS) entry which is preliminary data.</text>
</comment>
<sequence length="318" mass="35652">MSLQYTLDSFKQTLQHRHLLYCEQQPSTDEPLQPLPSSQQLIPVLEQFLIAYPQWQKCLSIANVVTSEHQQQYNASLSDACSLIEKTVPLYLEEKSNPSLIAMADICLLMLKPDDQQKWLKDVYHGSGGSNSVITLQRIDQLASTLNSILSNVGGEDDLKEIVPSSSQPLQVEQVFKAYQDAKKQRLFLFDYDGTLTPIVSRPEMALPTPALLDFLSTLCTDPLNAVWIISGRDQKFLHDCFGHLHGLGLSAEHGSFMKMPGEASLWTDMLKDAVLPWKAQAMAIFTSFTDGLPGTEIEQKKSSITWHYRNAHDLEAA</sequence>
<dbReference type="Gene3D" id="3.40.50.1000">
    <property type="entry name" value="HAD superfamily/HAD-like"/>
    <property type="match status" value="1"/>
</dbReference>
<dbReference type="PANTHER" id="PTHR10788:SF123">
    <property type="entry name" value="TREHALOSE-PHOSPHATASE"/>
    <property type="match status" value="1"/>
</dbReference>
<evidence type="ECO:0000313" key="4">
    <source>
        <dbReference type="EMBL" id="ORZ05398.1"/>
    </source>
</evidence>
<dbReference type="NCBIfam" id="TIGR01484">
    <property type="entry name" value="HAD-SF-IIB"/>
    <property type="match status" value="1"/>
</dbReference>
<dbReference type="InterPro" id="IPR006379">
    <property type="entry name" value="HAD-SF_hydro_IIB"/>
</dbReference>
<dbReference type="GO" id="GO:0003825">
    <property type="term" value="F:alpha,alpha-trehalose-phosphate synthase (UDP-forming) activity"/>
    <property type="evidence" value="ECO:0007669"/>
    <property type="project" value="TreeGrafter"/>
</dbReference>
<dbReference type="Proteomes" id="UP000193560">
    <property type="component" value="Unassembled WGS sequence"/>
</dbReference>
<comment type="similarity">
    <text evidence="3">Belongs to the trehalose phosphatase family.</text>
</comment>
<evidence type="ECO:0000256" key="3">
    <source>
        <dbReference type="RuleBase" id="RU361117"/>
    </source>
</evidence>
<dbReference type="Gene3D" id="3.30.70.1020">
    <property type="entry name" value="Trehalose-6-phosphate phosphatase related protein, domain 2"/>
    <property type="match status" value="1"/>
</dbReference>
<dbReference type="EMBL" id="MCGE01000044">
    <property type="protein sequence ID" value="ORZ05398.1"/>
    <property type="molecule type" value="Genomic_DNA"/>
</dbReference>
<dbReference type="InterPro" id="IPR036412">
    <property type="entry name" value="HAD-like_sf"/>
</dbReference>
<dbReference type="InterPro" id="IPR023214">
    <property type="entry name" value="HAD_sf"/>
</dbReference>
<dbReference type="NCBIfam" id="TIGR00685">
    <property type="entry name" value="T6PP"/>
    <property type="match status" value="1"/>
</dbReference>
<dbReference type="GO" id="GO:0005946">
    <property type="term" value="C:alpha,alpha-trehalose-phosphate synthase complex (UDP-forming)"/>
    <property type="evidence" value="ECO:0007669"/>
    <property type="project" value="TreeGrafter"/>
</dbReference>
<organism evidence="4 5">
    <name type="scientific">Absidia repens</name>
    <dbReference type="NCBI Taxonomy" id="90262"/>
    <lineage>
        <taxon>Eukaryota</taxon>
        <taxon>Fungi</taxon>
        <taxon>Fungi incertae sedis</taxon>
        <taxon>Mucoromycota</taxon>
        <taxon>Mucoromycotina</taxon>
        <taxon>Mucoromycetes</taxon>
        <taxon>Mucorales</taxon>
        <taxon>Cunninghamellaceae</taxon>
        <taxon>Absidia</taxon>
    </lineage>
</organism>
<protein>
    <recommendedName>
        <fullName evidence="3">Trehalose 6-phosphate phosphatase</fullName>
        <ecNumber evidence="3">3.1.3.12</ecNumber>
    </recommendedName>
</protein>
<gene>
    <name evidence="4" type="ORF">BCR42DRAFT_179749</name>
</gene>
<dbReference type="InterPro" id="IPR003337">
    <property type="entry name" value="Trehalose_PPase"/>
</dbReference>
<dbReference type="InterPro" id="IPR001830">
    <property type="entry name" value="Glyco_trans_20"/>
</dbReference>
<dbReference type="OrthoDB" id="755951at2759"/>
<name>A0A1X2HYM8_9FUNG</name>
<dbReference type="STRING" id="90262.A0A1X2HYM8"/>
<dbReference type="GO" id="GO:0005829">
    <property type="term" value="C:cytosol"/>
    <property type="evidence" value="ECO:0007669"/>
    <property type="project" value="TreeGrafter"/>
</dbReference>
<dbReference type="UniPathway" id="UPA00299"/>
<reference evidence="4 5" key="1">
    <citation type="submission" date="2016-07" db="EMBL/GenBank/DDBJ databases">
        <title>Pervasive Adenine N6-methylation of Active Genes in Fungi.</title>
        <authorList>
            <consortium name="DOE Joint Genome Institute"/>
            <person name="Mondo S.J."/>
            <person name="Dannebaum R.O."/>
            <person name="Kuo R.C."/>
            <person name="Labutti K."/>
            <person name="Haridas S."/>
            <person name="Kuo A."/>
            <person name="Salamov A."/>
            <person name="Ahrendt S.R."/>
            <person name="Lipzen A."/>
            <person name="Sullivan W."/>
            <person name="Andreopoulos W.B."/>
            <person name="Clum A."/>
            <person name="Lindquist E."/>
            <person name="Daum C."/>
            <person name="Ramamoorthy G.K."/>
            <person name="Gryganskyi A."/>
            <person name="Culley D."/>
            <person name="Magnuson J.K."/>
            <person name="James T.Y."/>
            <person name="O'Malley M.A."/>
            <person name="Stajich J.E."/>
            <person name="Spatafora J.W."/>
            <person name="Visel A."/>
            <person name="Grigoriev I.V."/>
        </authorList>
    </citation>
    <scope>NUCLEOTIDE SEQUENCE [LARGE SCALE GENOMIC DNA]</scope>
    <source>
        <strain evidence="4 5">NRRL 1336</strain>
    </source>
</reference>
<comment type="function">
    <text evidence="3">Removes the phosphate from trehalose 6-phosphate to produce free trehalose.</text>
</comment>
<evidence type="ECO:0000256" key="1">
    <source>
        <dbReference type="ARBA" id="ARBA00005409"/>
    </source>
</evidence>
<comment type="catalytic activity">
    <reaction evidence="3">
        <text>alpha,alpha-trehalose 6-phosphate + H2O = alpha,alpha-trehalose + phosphate</text>
        <dbReference type="Rhea" id="RHEA:23420"/>
        <dbReference type="ChEBI" id="CHEBI:15377"/>
        <dbReference type="ChEBI" id="CHEBI:16551"/>
        <dbReference type="ChEBI" id="CHEBI:43474"/>
        <dbReference type="ChEBI" id="CHEBI:58429"/>
        <dbReference type="EC" id="3.1.3.12"/>
    </reaction>
</comment>
<comment type="similarity">
    <text evidence="2">In the C-terminal section; belongs to the trehalose phosphatase family.</text>
</comment>
<dbReference type="AlphaFoldDB" id="A0A1X2HYM8"/>
<dbReference type="PANTHER" id="PTHR10788">
    <property type="entry name" value="TREHALOSE-6-PHOSPHATE SYNTHASE"/>
    <property type="match status" value="1"/>
</dbReference>
<evidence type="ECO:0000256" key="2">
    <source>
        <dbReference type="ARBA" id="ARBA00006330"/>
    </source>
</evidence>
<dbReference type="EC" id="3.1.3.12" evidence="3"/>
<evidence type="ECO:0000313" key="5">
    <source>
        <dbReference type="Proteomes" id="UP000193560"/>
    </source>
</evidence>
<dbReference type="GO" id="GO:0005992">
    <property type="term" value="P:trehalose biosynthetic process"/>
    <property type="evidence" value="ECO:0007669"/>
    <property type="project" value="UniProtKB-UniPathway"/>
</dbReference>
<keyword evidence="5" id="KW-1185">Reference proteome</keyword>
<dbReference type="Pfam" id="PF02358">
    <property type="entry name" value="Trehalose_PPase"/>
    <property type="match status" value="1"/>
</dbReference>